<sequence length="520" mass="55704">MTLLLNRPFTSAVFILIVAHLLLLQPLSVWSQSTCETTCEFVTTLPASVGLRGASWLGQRFEVTPPNGIAFASAAIATRAQAGDLGLYSDQAVSGGQFLPGAPVSGAQQLALVSKVAIPEFNTSTISTYTASVHLPKGFYWLRFSSPNALSVNWHTPVNAWNPPPDPAVVPGISVYGSNQTSPTYFNQSYSFSIRGCQAALISTVNSTSATPQLTFNLTAPTVQIAPKSDSGSVVKSASVAINMARLSEMNGSTVVRSAVNITENGQWAQLTPNPELGSTQAFLYNATLAFDDDAVPTAQGRVEVQFDLFDRETNVSLGNLTAFAISPNFAKLTLRVYEWPFSEPSDGDEEQHRLEVRLNIDPPVSGVDSQTTGANGVTVFKLRHANDAAQRTTEIRVVNVVERDGTNIQADGAVAYEVNVAQSQLVLSFARFESSLVYDPDLGVLLGSKRDGESDGSDSTLWIIAVAVVVPVAVVFVVAVIVIGTVVGYLKHRRNLRHLAQMRSAAVNFESADHRDADV</sequence>
<evidence type="ECO:0000256" key="1">
    <source>
        <dbReference type="SAM" id="Phobius"/>
    </source>
</evidence>
<gene>
    <name evidence="3" type="ORF">ACA1_288620</name>
</gene>
<dbReference type="Proteomes" id="UP000011083">
    <property type="component" value="Unassembled WGS sequence"/>
</dbReference>
<proteinExistence type="predicted"/>
<name>L8HLA0_ACACF</name>
<dbReference type="AlphaFoldDB" id="L8HLA0"/>
<feature type="transmembrane region" description="Helical" evidence="1">
    <location>
        <begin position="462"/>
        <end position="491"/>
    </location>
</feature>
<keyword evidence="1" id="KW-0472">Membrane</keyword>
<keyword evidence="1" id="KW-0812">Transmembrane</keyword>
<feature type="chain" id="PRO_5003990590" evidence="2">
    <location>
        <begin position="32"/>
        <end position="520"/>
    </location>
</feature>
<keyword evidence="2" id="KW-0732">Signal</keyword>
<keyword evidence="1" id="KW-1133">Transmembrane helix</keyword>
<dbReference type="KEGG" id="acan:ACA1_288620"/>
<dbReference type="RefSeq" id="XP_004367896.1">
    <property type="nucleotide sequence ID" value="XM_004367839.1"/>
</dbReference>
<dbReference type="GeneID" id="14926184"/>
<feature type="signal peptide" evidence="2">
    <location>
        <begin position="1"/>
        <end position="31"/>
    </location>
</feature>
<reference evidence="3 4" key="1">
    <citation type="journal article" date="2013" name="Genome Biol.">
        <title>Genome of Acanthamoeba castellanii highlights extensive lateral gene transfer and early evolution of tyrosine kinase signaling.</title>
        <authorList>
            <person name="Clarke M."/>
            <person name="Lohan A.J."/>
            <person name="Liu B."/>
            <person name="Lagkouvardos I."/>
            <person name="Roy S."/>
            <person name="Zafar N."/>
            <person name="Bertelli C."/>
            <person name="Schilde C."/>
            <person name="Kianianmomeni A."/>
            <person name="Burglin T.R."/>
            <person name="Frech C."/>
            <person name="Turcotte B."/>
            <person name="Kopec K.O."/>
            <person name="Synnott J.M."/>
            <person name="Choo C."/>
            <person name="Paponov I."/>
            <person name="Finkler A."/>
            <person name="Soon Heng Tan C."/>
            <person name="Hutchins A.P."/>
            <person name="Weinmeier T."/>
            <person name="Rattei T."/>
            <person name="Chu J.S."/>
            <person name="Gimenez G."/>
            <person name="Irimia M."/>
            <person name="Rigden D.J."/>
            <person name="Fitzpatrick D.A."/>
            <person name="Lorenzo-Morales J."/>
            <person name="Bateman A."/>
            <person name="Chiu C.H."/>
            <person name="Tang P."/>
            <person name="Hegemann P."/>
            <person name="Fromm H."/>
            <person name="Raoult D."/>
            <person name="Greub G."/>
            <person name="Miranda-Saavedra D."/>
            <person name="Chen N."/>
            <person name="Nash P."/>
            <person name="Ginger M.L."/>
            <person name="Horn M."/>
            <person name="Schaap P."/>
            <person name="Caler L."/>
            <person name="Loftus B."/>
        </authorList>
    </citation>
    <scope>NUCLEOTIDE SEQUENCE [LARGE SCALE GENOMIC DNA]</scope>
    <source>
        <strain evidence="3 4">Neff</strain>
    </source>
</reference>
<dbReference type="EMBL" id="KB007805">
    <property type="protein sequence ID" value="ELR25141.1"/>
    <property type="molecule type" value="Genomic_DNA"/>
</dbReference>
<protein>
    <submittedName>
        <fullName evidence="3">Uncharacterized protein</fullName>
    </submittedName>
</protein>
<evidence type="ECO:0000313" key="3">
    <source>
        <dbReference type="EMBL" id="ELR25141.1"/>
    </source>
</evidence>
<dbReference type="VEuPathDB" id="AmoebaDB:ACA1_288620"/>
<accession>L8HLA0</accession>
<evidence type="ECO:0000313" key="4">
    <source>
        <dbReference type="Proteomes" id="UP000011083"/>
    </source>
</evidence>
<organism evidence="3 4">
    <name type="scientific">Acanthamoeba castellanii (strain ATCC 30010 / Neff)</name>
    <dbReference type="NCBI Taxonomy" id="1257118"/>
    <lineage>
        <taxon>Eukaryota</taxon>
        <taxon>Amoebozoa</taxon>
        <taxon>Discosea</taxon>
        <taxon>Longamoebia</taxon>
        <taxon>Centramoebida</taxon>
        <taxon>Acanthamoebidae</taxon>
        <taxon>Acanthamoeba</taxon>
    </lineage>
</organism>
<evidence type="ECO:0000256" key="2">
    <source>
        <dbReference type="SAM" id="SignalP"/>
    </source>
</evidence>
<keyword evidence="4" id="KW-1185">Reference proteome</keyword>